<evidence type="ECO:0000313" key="2">
    <source>
        <dbReference type="EMBL" id="SJL04688.1"/>
    </source>
</evidence>
<evidence type="ECO:0000313" key="3">
    <source>
        <dbReference type="Proteomes" id="UP000219338"/>
    </source>
</evidence>
<accession>A0A284R7H8</accession>
<dbReference type="EMBL" id="FUEG01000005">
    <property type="protein sequence ID" value="SJL04688.1"/>
    <property type="molecule type" value="Genomic_DNA"/>
</dbReference>
<proteinExistence type="predicted"/>
<reference evidence="3" key="1">
    <citation type="journal article" date="2017" name="Nat. Ecol. Evol.">
        <title>Genome expansion and lineage-specific genetic innovations in the forest pathogenic fungi Armillaria.</title>
        <authorList>
            <person name="Sipos G."/>
            <person name="Prasanna A.N."/>
            <person name="Walter M.C."/>
            <person name="O'Connor E."/>
            <person name="Balint B."/>
            <person name="Krizsan K."/>
            <person name="Kiss B."/>
            <person name="Hess J."/>
            <person name="Varga T."/>
            <person name="Slot J."/>
            <person name="Riley R."/>
            <person name="Boka B."/>
            <person name="Rigling D."/>
            <person name="Barry K."/>
            <person name="Lee J."/>
            <person name="Mihaltcheva S."/>
            <person name="LaButti K."/>
            <person name="Lipzen A."/>
            <person name="Waldron R."/>
            <person name="Moloney N.M."/>
            <person name="Sperisen C."/>
            <person name="Kredics L."/>
            <person name="Vagvoelgyi C."/>
            <person name="Patrignani A."/>
            <person name="Fitzpatrick D."/>
            <person name="Nagy I."/>
            <person name="Doyle S."/>
            <person name="Anderson J.B."/>
            <person name="Grigoriev I.V."/>
            <person name="Gueldener U."/>
            <person name="Muensterkoetter M."/>
            <person name="Nagy L.G."/>
        </authorList>
    </citation>
    <scope>NUCLEOTIDE SEQUENCE [LARGE SCALE GENOMIC DNA]</scope>
    <source>
        <strain evidence="3">C18/9</strain>
    </source>
</reference>
<sequence>MSVAAIITGTYSFQAGNLIKLNDLKTSIAIGPTQQYWSPSHPNAVVVTIFIPRPALVALVICIMFFAFTHQTFYVAPAVLMPKLYVNTIYMVLNSRIRIMGGQDIYKSSTAEMNITNTMIIDITSQPTEGVRPTDGLQGRYQ</sequence>
<keyword evidence="3" id="KW-1185">Reference proteome</keyword>
<organism evidence="2 3">
    <name type="scientific">Armillaria ostoyae</name>
    <name type="common">Armillaria root rot fungus</name>
    <dbReference type="NCBI Taxonomy" id="47428"/>
    <lineage>
        <taxon>Eukaryota</taxon>
        <taxon>Fungi</taxon>
        <taxon>Dikarya</taxon>
        <taxon>Basidiomycota</taxon>
        <taxon>Agaricomycotina</taxon>
        <taxon>Agaricomycetes</taxon>
        <taxon>Agaricomycetidae</taxon>
        <taxon>Agaricales</taxon>
        <taxon>Marasmiineae</taxon>
        <taxon>Physalacriaceae</taxon>
        <taxon>Armillaria</taxon>
    </lineage>
</organism>
<dbReference type="AlphaFoldDB" id="A0A284R7H8"/>
<feature type="transmembrane region" description="Helical" evidence="1">
    <location>
        <begin position="44"/>
        <end position="68"/>
    </location>
</feature>
<gene>
    <name evidence="2" type="ORF">ARMOST_08058</name>
</gene>
<keyword evidence="1" id="KW-0812">Transmembrane</keyword>
<evidence type="ECO:0000256" key="1">
    <source>
        <dbReference type="SAM" id="Phobius"/>
    </source>
</evidence>
<protein>
    <submittedName>
        <fullName evidence="2">Uncharacterized protein</fullName>
    </submittedName>
</protein>
<keyword evidence="1" id="KW-0472">Membrane</keyword>
<dbReference type="OrthoDB" id="3223377at2759"/>
<dbReference type="Proteomes" id="UP000219338">
    <property type="component" value="Unassembled WGS sequence"/>
</dbReference>
<keyword evidence="1" id="KW-1133">Transmembrane helix</keyword>
<name>A0A284R7H8_ARMOS</name>
<feature type="transmembrane region" description="Helical" evidence="1">
    <location>
        <begin position="74"/>
        <end position="93"/>
    </location>
</feature>